<protein>
    <recommendedName>
        <fullName evidence="6">Ribosomal RNA small subunit methyltransferase H</fullName>
        <ecNumber evidence="6">2.1.1.199</ecNumber>
    </recommendedName>
    <alternativeName>
        <fullName evidence="6">16S rRNA m(4)C1402 methyltransferase</fullName>
    </alternativeName>
    <alternativeName>
        <fullName evidence="6">rRNA (cytosine-N(4)-)-methyltransferase RsmH</fullName>
    </alternativeName>
</protein>
<comment type="function">
    <text evidence="6">Specifically methylates the N4 position of cytidine in position 1402 (C1402) of 16S rRNA.</text>
</comment>
<reference evidence="7" key="1">
    <citation type="journal article" date="2023" name="ISME J.">
        <title>Emergence of putative energy parasites within Clostridia revealed by genome analysis of a novel endosymbiotic clade.</title>
        <authorList>
            <person name="Takahashi K."/>
            <person name="Kuwahara H."/>
            <person name="Horikawa Y."/>
            <person name="Izawa K."/>
            <person name="Kato D."/>
            <person name="Inagaki T."/>
            <person name="Yuki M."/>
            <person name="Ohkuma M."/>
            <person name="Hongoh Y."/>
        </authorList>
    </citation>
    <scope>NUCLEOTIDE SEQUENCE</scope>
    <source>
        <strain evidence="7">RsTa-C01</strain>
    </source>
</reference>
<dbReference type="Proteomes" id="UP001335720">
    <property type="component" value="Chromosome"/>
</dbReference>
<keyword evidence="4 6" id="KW-0808">Transferase</keyword>
<dbReference type="PANTHER" id="PTHR11265">
    <property type="entry name" value="S-ADENOSYL-METHYLTRANSFERASE MRAW"/>
    <property type="match status" value="1"/>
</dbReference>
<name>A0AA48IH81_9FIRM</name>
<feature type="binding site" evidence="6">
    <location>
        <position position="100"/>
    </location>
    <ligand>
        <name>S-adenosyl-L-methionine</name>
        <dbReference type="ChEBI" id="CHEBI:59789"/>
    </ligand>
</feature>
<dbReference type="GO" id="GO:0071424">
    <property type="term" value="F:rRNA (cytosine-N4-)-methyltransferase activity"/>
    <property type="evidence" value="ECO:0007669"/>
    <property type="project" value="UniProtKB-UniRule"/>
</dbReference>
<dbReference type="InterPro" id="IPR002903">
    <property type="entry name" value="RsmH"/>
</dbReference>
<proteinExistence type="inferred from homology"/>
<dbReference type="SUPFAM" id="SSF81799">
    <property type="entry name" value="Putative methyltransferase TM0872, insert domain"/>
    <property type="match status" value="1"/>
</dbReference>
<gene>
    <name evidence="6" type="primary">rsmH</name>
    <name evidence="7" type="ORF">RsTaC01_0063</name>
</gene>
<dbReference type="NCBIfam" id="TIGR00006">
    <property type="entry name" value="16S rRNA (cytosine(1402)-N(4))-methyltransferase RsmH"/>
    <property type="match status" value="1"/>
</dbReference>
<keyword evidence="2 6" id="KW-0698">rRNA processing</keyword>
<dbReference type="EMBL" id="AP027925">
    <property type="protein sequence ID" value="BED92365.1"/>
    <property type="molecule type" value="Genomic_DNA"/>
</dbReference>
<evidence type="ECO:0000256" key="3">
    <source>
        <dbReference type="ARBA" id="ARBA00022603"/>
    </source>
</evidence>
<evidence type="ECO:0000313" key="7">
    <source>
        <dbReference type="EMBL" id="BED92365.1"/>
    </source>
</evidence>
<comment type="similarity">
    <text evidence="1 6">Belongs to the methyltransferase superfamily. RsmH family.</text>
</comment>
<dbReference type="HAMAP" id="MF_01007">
    <property type="entry name" value="16SrRNA_methyltr_H"/>
    <property type="match status" value="1"/>
</dbReference>
<keyword evidence="3 6" id="KW-0489">Methyltransferase</keyword>
<evidence type="ECO:0000256" key="5">
    <source>
        <dbReference type="ARBA" id="ARBA00022691"/>
    </source>
</evidence>
<feature type="binding site" evidence="6">
    <location>
        <position position="107"/>
    </location>
    <ligand>
        <name>S-adenosyl-L-methionine</name>
        <dbReference type="ChEBI" id="CHEBI:59789"/>
    </ligand>
</feature>
<dbReference type="GO" id="GO:0005737">
    <property type="term" value="C:cytoplasm"/>
    <property type="evidence" value="ECO:0007669"/>
    <property type="project" value="UniProtKB-SubCell"/>
</dbReference>
<comment type="caution">
    <text evidence="6">Lacks conserved residue(s) required for the propagation of feature annotation.</text>
</comment>
<dbReference type="InterPro" id="IPR029063">
    <property type="entry name" value="SAM-dependent_MTases_sf"/>
</dbReference>
<dbReference type="AlphaFoldDB" id="A0AA48IH81"/>
<evidence type="ECO:0000256" key="2">
    <source>
        <dbReference type="ARBA" id="ARBA00022552"/>
    </source>
</evidence>
<feature type="binding site" evidence="6">
    <location>
        <position position="55"/>
    </location>
    <ligand>
        <name>S-adenosyl-L-methionine</name>
        <dbReference type="ChEBI" id="CHEBI:59789"/>
    </ligand>
</feature>
<dbReference type="PIRSF" id="PIRSF004486">
    <property type="entry name" value="MraW"/>
    <property type="match status" value="1"/>
</dbReference>
<dbReference type="KEGG" id="ptrh:RsTaC01_0063"/>
<dbReference type="Pfam" id="PF01795">
    <property type="entry name" value="Methyltransf_5"/>
    <property type="match status" value="1"/>
</dbReference>
<dbReference type="CDD" id="cd02440">
    <property type="entry name" value="AdoMet_MTases"/>
    <property type="match status" value="1"/>
</dbReference>
<sequence>MINFIHKTVLLEETINYLDIKPDGIYLDATVGGGGCSEEIISGIIPSNGKLICIDQDPDAIQYCKNKFSNYKKNVFLFQSNFSVINKIFSDIKFDGIVLDLGVSSYQIDTQERGFSYKKNAILDMRMSKSGTSAREFINKLEQKELSKIIKNYGEEKYHKIISNNIIKYRRNREIKYTLEFSEIVKNSVPFCHQKKAIKTTFQAFRIYVNSELENLKTFLDFGFKLLKKSGRICILTFHSLEDRIVKQFFLDCSKNCNCPKEFPICVCGKKQLVKIITKKPIIPSLEEINLNPRSKSAKLRVYEKIY</sequence>
<dbReference type="GO" id="GO:0070475">
    <property type="term" value="P:rRNA base methylation"/>
    <property type="evidence" value="ECO:0007669"/>
    <property type="project" value="UniProtKB-UniRule"/>
</dbReference>
<keyword evidence="6" id="KW-0963">Cytoplasm</keyword>
<feature type="binding site" evidence="6">
    <location>
        <position position="82"/>
    </location>
    <ligand>
        <name>S-adenosyl-L-methionine</name>
        <dbReference type="ChEBI" id="CHEBI:59789"/>
    </ligand>
</feature>
<dbReference type="SUPFAM" id="SSF53335">
    <property type="entry name" value="S-adenosyl-L-methionine-dependent methyltransferases"/>
    <property type="match status" value="1"/>
</dbReference>
<dbReference type="Gene3D" id="3.40.50.150">
    <property type="entry name" value="Vaccinia Virus protein VP39"/>
    <property type="match status" value="1"/>
</dbReference>
<evidence type="ECO:0000256" key="4">
    <source>
        <dbReference type="ARBA" id="ARBA00022679"/>
    </source>
</evidence>
<organism evidence="7">
    <name type="scientific">Candidatus Paraimprobicoccus trichonymphae</name>
    <dbReference type="NCBI Taxonomy" id="3033793"/>
    <lineage>
        <taxon>Bacteria</taxon>
        <taxon>Bacillati</taxon>
        <taxon>Bacillota</taxon>
        <taxon>Clostridia</taxon>
        <taxon>Candidatus Paraimprobicoccus</taxon>
    </lineage>
</organism>
<comment type="catalytic activity">
    <reaction evidence="6">
        <text>cytidine(1402) in 16S rRNA + S-adenosyl-L-methionine = N(4)-methylcytidine(1402) in 16S rRNA + S-adenosyl-L-homocysteine + H(+)</text>
        <dbReference type="Rhea" id="RHEA:42928"/>
        <dbReference type="Rhea" id="RHEA-COMP:10286"/>
        <dbReference type="Rhea" id="RHEA-COMP:10287"/>
        <dbReference type="ChEBI" id="CHEBI:15378"/>
        <dbReference type="ChEBI" id="CHEBI:57856"/>
        <dbReference type="ChEBI" id="CHEBI:59789"/>
        <dbReference type="ChEBI" id="CHEBI:74506"/>
        <dbReference type="ChEBI" id="CHEBI:82748"/>
        <dbReference type="EC" id="2.1.1.199"/>
    </reaction>
</comment>
<dbReference type="EC" id="2.1.1.199" evidence="6"/>
<dbReference type="InterPro" id="IPR023397">
    <property type="entry name" value="SAM-dep_MeTrfase_MraW_recog"/>
</dbReference>
<keyword evidence="5 6" id="KW-0949">S-adenosyl-L-methionine</keyword>
<accession>A0AA48IH81</accession>
<dbReference type="PANTHER" id="PTHR11265:SF0">
    <property type="entry name" value="12S RRNA N4-METHYLCYTIDINE METHYLTRANSFERASE"/>
    <property type="match status" value="1"/>
</dbReference>
<dbReference type="Gene3D" id="1.10.150.170">
    <property type="entry name" value="Putative methyltransferase TM0872, insert domain"/>
    <property type="match status" value="1"/>
</dbReference>
<evidence type="ECO:0000256" key="1">
    <source>
        <dbReference type="ARBA" id="ARBA00010396"/>
    </source>
</evidence>
<evidence type="ECO:0000256" key="6">
    <source>
        <dbReference type="HAMAP-Rule" id="MF_01007"/>
    </source>
</evidence>
<comment type="subcellular location">
    <subcellularLocation>
        <location evidence="6">Cytoplasm</location>
    </subcellularLocation>
</comment>